<evidence type="ECO:0000313" key="6">
    <source>
        <dbReference type="EMBL" id="GFM37012.1"/>
    </source>
</evidence>
<dbReference type="PANTHER" id="PTHR43065:SF42">
    <property type="entry name" value="TWO-COMPONENT SENSOR PPRA"/>
    <property type="match status" value="1"/>
</dbReference>
<dbReference type="Proteomes" id="UP000503820">
    <property type="component" value="Unassembled WGS sequence"/>
</dbReference>
<dbReference type="PRINTS" id="PR00344">
    <property type="entry name" value="BCTRLSENSOR"/>
</dbReference>
<dbReference type="PANTHER" id="PTHR43065">
    <property type="entry name" value="SENSOR HISTIDINE KINASE"/>
    <property type="match status" value="1"/>
</dbReference>
<sequence>MAEDVLEACGLGVAEVDAACAVQKANAVFTAMFGPDAEGMARGCLAALSQNMLAQMPCELRDAVAGGRHWQGHVPLPEGQVAFVEAFPLRWAGIAGHRVDAGAVEDAGAVLQARYTQPEEACRHSLMPLGAEKSPQDRQAGQDRQDRQVGRDTTRDARRQHVLCFASGVAHDFNNVLASIQGFAEIAASAERDAVSLTGRSVRNILKGCEQARELVGRVRTMGGKVRVDAAGCDVAALTMQWCRDRRGLLPGDVLLETDVCGERVPVNADPQLLEQVFDAVWRNSVQAMPQGGTLHVQVHVQAGEAGGRLPVLLEMRDTGHGMDAATRERCCEPYFTTREAAGARGRGLALARGIVWAHGGEMVVDSVPGAGTTVRIWLPRG</sequence>
<dbReference type="SUPFAM" id="SSF55874">
    <property type="entry name" value="ATPase domain of HSP90 chaperone/DNA topoisomerase II/histidine kinase"/>
    <property type="match status" value="1"/>
</dbReference>
<dbReference type="EMBL" id="BLVP01000008">
    <property type="protein sequence ID" value="GFM37012.1"/>
    <property type="molecule type" value="Genomic_DNA"/>
</dbReference>
<dbReference type="Pfam" id="PF02518">
    <property type="entry name" value="HATPase_c"/>
    <property type="match status" value="1"/>
</dbReference>
<feature type="region of interest" description="Disordered" evidence="4">
    <location>
        <begin position="127"/>
        <end position="155"/>
    </location>
</feature>
<proteinExistence type="predicted"/>
<evidence type="ECO:0000256" key="3">
    <source>
        <dbReference type="ARBA" id="ARBA00022553"/>
    </source>
</evidence>
<dbReference type="PROSITE" id="PS50109">
    <property type="entry name" value="HIS_KIN"/>
    <property type="match status" value="1"/>
</dbReference>
<reference evidence="6 7" key="1">
    <citation type="submission" date="2020-05" db="EMBL/GenBank/DDBJ databases">
        <title>Draft genome sequence of Desulfovibrio psychrotolerans JS1T.</title>
        <authorList>
            <person name="Ueno A."/>
            <person name="Tamazawa S."/>
            <person name="Tamamura S."/>
            <person name="Murakami T."/>
            <person name="Kiyama T."/>
            <person name="Inomata H."/>
            <person name="Amano Y."/>
            <person name="Miyakawa K."/>
            <person name="Tamaki H."/>
            <person name="Naganuma T."/>
            <person name="Kaneko K."/>
        </authorList>
    </citation>
    <scope>NUCLEOTIDE SEQUENCE [LARGE SCALE GENOMIC DNA]</scope>
    <source>
        <strain evidence="6 7">JS1</strain>
    </source>
</reference>
<feature type="domain" description="Histidine kinase" evidence="5">
    <location>
        <begin position="168"/>
        <end position="382"/>
    </location>
</feature>
<organism evidence="6 7">
    <name type="scientific">Desulfovibrio psychrotolerans</name>
    <dbReference type="NCBI Taxonomy" id="415242"/>
    <lineage>
        <taxon>Bacteria</taxon>
        <taxon>Pseudomonadati</taxon>
        <taxon>Thermodesulfobacteriota</taxon>
        <taxon>Desulfovibrionia</taxon>
        <taxon>Desulfovibrionales</taxon>
        <taxon>Desulfovibrionaceae</taxon>
        <taxon>Desulfovibrio</taxon>
    </lineage>
</organism>
<feature type="compositionally biased region" description="Basic and acidic residues" evidence="4">
    <location>
        <begin position="134"/>
        <end position="155"/>
    </location>
</feature>
<evidence type="ECO:0000259" key="5">
    <source>
        <dbReference type="PROSITE" id="PS50109"/>
    </source>
</evidence>
<gene>
    <name evidence="6" type="ORF">DSM19430T_16960</name>
</gene>
<comment type="caution">
    <text evidence="6">The sequence shown here is derived from an EMBL/GenBank/DDBJ whole genome shotgun (WGS) entry which is preliminary data.</text>
</comment>
<protein>
    <recommendedName>
        <fullName evidence="2">histidine kinase</fullName>
        <ecNumber evidence="2">2.7.13.3</ecNumber>
    </recommendedName>
</protein>
<dbReference type="AlphaFoldDB" id="A0A7J0BUZ7"/>
<dbReference type="RefSeq" id="WP_174409667.1">
    <property type="nucleotide sequence ID" value="NZ_BLVP01000008.1"/>
</dbReference>
<name>A0A7J0BUZ7_9BACT</name>
<evidence type="ECO:0000256" key="4">
    <source>
        <dbReference type="SAM" id="MobiDB-lite"/>
    </source>
</evidence>
<comment type="catalytic activity">
    <reaction evidence="1">
        <text>ATP + protein L-histidine = ADP + protein N-phospho-L-histidine.</text>
        <dbReference type="EC" id="2.7.13.3"/>
    </reaction>
</comment>
<dbReference type="InterPro" id="IPR003594">
    <property type="entry name" value="HATPase_dom"/>
</dbReference>
<dbReference type="Gene3D" id="1.10.287.130">
    <property type="match status" value="1"/>
</dbReference>
<accession>A0A7J0BUZ7</accession>
<evidence type="ECO:0000256" key="1">
    <source>
        <dbReference type="ARBA" id="ARBA00000085"/>
    </source>
</evidence>
<dbReference type="GO" id="GO:0000155">
    <property type="term" value="F:phosphorelay sensor kinase activity"/>
    <property type="evidence" value="ECO:0007669"/>
    <property type="project" value="InterPro"/>
</dbReference>
<dbReference type="InterPro" id="IPR036890">
    <property type="entry name" value="HATPase_C_sf"/>
</dbReference>
<dbReference type="EC" id="2.7.13.3" evidence="2"/>
<dbReference type="InterPro" id="IPR005467">
    <property type="entry name" value="His_kinase_dom"/>
</dbReference>
<dbReference type="InterPro" id="IPR003661">
    <property type="entry name" value="HisK_dim/P_dom"/>
</dbReference>
<keyword evidence="7" id="KW-1185">Reference proteome</keyword>
<dbReference type="Gene3D" id="3.30.565.10">
    <property type="entry name" value="Histidine kinase-like ATPase, C-terminal domain"/>
    <property type="match status" value="1"/>
</dbReference>
<dbReference type="SMART" id="SM00387">
    <property type="entry name" value="HATPase_c"/>
    <property type="match status" value="1"/>
</dbReference>
<dbReference type="CDD" id="cd00082">
    <property type="entry name" value="HisKA"/>
    <property type="match status" value="1"/>
</dbReference>
<keyword evidence="3" id="KW-0597">Phosphoprotein</keyword>
<evidence type="ECO:0000256" key="2">
    <source>
        <dbReference type="ARBA" id="ARBA00012438"/>
    </source>
</evidence>
<evidence type="ECO:0000313" key="7">
    <source>
        <dbReference type="Proteomes" id="UP000503820"/>
    </source>
</evidence>
<dbReference type="InterPro" id="IPR004358">
    <property type="entry name" value="Sig_transdc_His_kin-like_C"/>
</dbReference>